<feature type="domain" description="Cytochrome b561 bacterial/Ni-hydrogenase" evidence="7">
    <location>
        <begin position="15"/>
        <end position="176"/>
    </location>
</feature>
<protein>
    <submittedName>
        <fullName evidence="8">Cytochrome B</fullName>
    </submittedName>
</protein>
<proteinExistence type="predicted"/>
<dbReference type="Gene3D" id="1.20.950.20">
    <property type="entry name" value="Transmembrane di-heme cytochromes, Chain C"/>
    <property type="match status" value="1"/>
</dbReference>
<keyword evidence="5 6" id="KW-0472">Membrane</keyword>
<evidence type="ECO:0000256" key="6">
    <source>
        <dbReference type="SAM" id="Phobius"/>
    </source>
</evidence>
<name>A0A844AUC3_9BURK</name>
<feature type="transmembrane region" description="Helical" evidence="6">
    <location>
        <begin position="22"/>
        <end position="42"/>
    </location>
</feature>
<dbReference type="InterPro" id="IPR016174">
    <property type="entry name" value="Di-haem_cyt_TM"/>
</dbReference>
<evidence type="ECO:0000256" key="4">
    <source>
        <dbReference type="ARBA" id="ARBA00022989"/>
    </source>
</evidence>
<keyword evidence="3 6" id="KW-0812">Transmembrane</keyword>
<comment type="caution">
    <text evidence="8">The sequence shown here is derived from an EMBL/GenBank/DDBJ whole genome shotgun (WGS) entry which is preliminary data.</text>
</comment>
<comment type="subcellular location">
    <subcellularLocation>
        <location evidence="1">Cell membrane</location>
        <topology evidence="1">Multi-pass membrane protein</topology>
    </subcellularLocation>
</comment>
<evidence type="ECO:0000256" key="3">
    <source>
        <dbReference type="ARBA" id="ARBA00022692"/>
    </source>
</evidence>
<feature type="transmembrane region" description="Helical" evidence="6">
    <location>
        <begin position="103"/>
        <end position="126"/>
    </location>
</feature>
<accession>A0A844AUC3</accession>
<evidence type="ECO:0000259" key="7">
    <source>
        <dbReference type="Pfam" id="PF01292"/>
    </source>
</evidence>
<keyword evidence="4 6" id="KW-1133">Transmembrane helix</keyword>
<feature type="transmembrane region" description="Helical" evidence="6">
    <location>
        <begin position="138"/>
        <end position="159"/>
    </location>
</feature>
<keyword evidence="9" id="KW-1185">Reference proteome</keyword>
<dbReference type="AlphaFoldDB" id="A0A844AUC3"/>
<dbReference type="GO" id="GO:0020037">
    <property type="term" value="F:heme binding"/>
    <property type="evidence" value="ECO:0007669"/>
    <property type="project" value="TreeGrafter"/>
</dbReference>
<dbReference type="GO" id="GO:0009055">
    <property type="term" value="F:electron transfer activity"/>
    <property type="evidence" value="ECO:0007669"/>
    <property type="project" value="InterPro"/>
</dbReference>
<feature type="transmembrane region" description="Helical" evidence="6">
    <location>
        <begin position="48"/>
        <end position="70"/>
    </location>
</feature>
<dbReference type="GO" id="GO:0022904">
    <property type="term" value="P:respiratory electron transport chain"/>
    <property type="evidence" value="ECO:0007669"/>
    <property type="project" value="InterPro"/>
</dbReference>
<dbReference type="RefSeq" id="WP_323740733.1">
    <property type="nucleotide sequence ID" value="NZ_WJBU01000001.1"/>
</dbReference>
<dbReference type="GO" id="GO:0005886">
    <property type="term" value="C:plasma membrane"/>
    <property type="evidence" value="ECO:0007669"/>
    <property type="project" value="UniProtKB-SubCell"/>
</dbReference>
<reference evidence="8 9" key="1">
    <citation type="submission" date="2019-11" db="EMBL/GenBank/DDBJ databases">
        <title>Caenimonas koreensis gen. nov., sp. nov., isolated from activated sludge.</title>
        <authorList>
            <person name="Seung H.R."/>
        </authorList>
    </citation>
    <scope>NUCLEOTIDE SEQUENCE [LARGE SCALE GENOMIC DNA]</scope>
    <source>
        <strain evidence="8 9">EMB320</strain>
    </source>
</reference>
<sequence>MTTPGGADTSPAVVVWDRPVRLVHWALALVCVAAWITSDFFLRWHEPFGYAALALVVARIAWGIIGSPYARLAQFVRGPGATRHYFREVLRGHAARYLGHNPLGAWMALALWQCVAALGLTGWLMNTDMFWGVEWLDWLHHALAWLLIALVVAHVAGVVTTGRRHRENLVLSMWTGRKRAPGPHDVA</sequence>
<dbReference type="Proteomes" id="UP000487350">
    <property type="component" value="Unassembled WGS sequence"/>
</dbReference>
<keyword evidence="2" id="KW-1003">Cell membrane</keyword>
<evidence type="ECO:0000256" key="5">
    <source>
        <dbReference type="ARBA" id="ARBA00023136"/>
    </source>
</evidence>
<evidence type="ECO:0000313" key="8">
    <source>
        <dbReference type="EMBL" id="MRD45968.1"/>
    </source>
</evidence>
<evidence type="ECO:0000256" key="1">
    <source>
        <dbReference type="ARBA" id="ARBA00004651"/>
    </source>
</evidence>
<dbReference type="Pfam" id="PF01292">
    <property type="entry name" value="Ni_hydr_CYTB"/>
    <property type="match status" value="1"/>
</dbReference>
<dbReference type="PANTHER" id="PTHR30485">
    <property type="entry name" value="NI/FE-HYDROGENASE 1 B-TYPE CYTOCHROME SUBUNIT"/>
    <property type="match status" value="1"/>
</dbReference>
<organism evidence="8 9">
    <name type="scientific">Caenimonas koreensis DSM 17982</name>
    <dbReference type="NCBI Taxonomy" id="1121255"/>
    <lineage>
        <taxon>Bacteria</taxon>
        <taxon>Pseudomonadati</taxon>
        <taxon>Pseudomonadota</taxon>
        <taxon>Betaproteobacteria</taxon>
        <taxon>Burkholderiales</taxon>
        <taxon>Comamonadaceae</taxon>
        <taxon>Caenimonas</taxon>
    </lineage>
</organism>
<dbReference type="SUPFAM" id="SSF81342">
    <property type="entry name" value="Transmembrane di-heme cytochromes"/>
    <property type="match status" value="1"/>
</dbReference>
<evidence type="ECO:0000256" key="2">
    <source>
        <dbReference type="ARBA" id="ARBA00022475"/>
    </source>
</evidence>
<dbReference type="InterPro" id="IPR011577">
    <property type="entry name" value="Cyt_b561_bac/Ni-Hgenase"/>
</dbReference>
<dbReference type="EMBL" id="WJBU01000001">
    <property type="protein sequence ID" value="MRD45968.1"/>
    <property type="molecule type" value="Genomic_DNA"/>
</dbReference>
<dbReference type="InterPro" id="IPR051542">
    <property type="entry name" value="Hydrogenase_cytochrome"/>
</dbReference>
<evidence type="ECO:0000313" key="9">
    <source>
        <dbReference type="Proteomes" id="UP000487350"/>
    </source>
</evidence>
<dbReference type="PANTHER" id="PTHR30485:SF2">
    <property type="entry name" value="BLL0597 PROTEIN"/>
    <property type="match status" value="1"/>
</dbReference>
<gene>
    <name evidence="8" type="ORF">GHT07_01650</name>
</gene>